<keyword evidence="1" id="KW-0732">Signal</keyword>
<keyword evidence="2" id="KW-0378">Hydrolase</keyword>
<dbReference type="AlphaFoldDB" id="A0A0G3XDL0"/>
<dbReference type="RefSeq" id="WP_047807495.1">
    <property type="nucleotide sequence ID" value="NZ_CP011805.1"/>
</dbReference>
<keyword evidence="3" id="KW-1185">Reference proteome</keyword>
<gene>
    <name evidence="2" type="ORF">AM2010_2661</name>
</gene>
<accession>A0A0G3XDL0</accession>
<feature type="chain" id="PRO_5002562444" evidence="1">
    <location>
        <begin position="22"/>
        <end position="250"/>
    </location>
</feature>
<sequence precursor="true">MFRSFPLLAAIAAILSAPVQAREVVTITVTEEWVSGGSARLVPADLAVERRAIASYGPFRVLDGQRAALVDVTDSATPAQFAAMLRDYPALATLEMVECPGTEDDRANLRLGRMIRAAGLATYVPDGGSVRSGAVELFLAGADRQIDDGAEFAVHSWIDEDGREADDFAPGAAIHAPYIAYYREMGMADTAARAFYAMTNSVGFADARWLRADEMRRWVEPDRTEADQAAAAPKRAAPRIAYLDLGAVLP</sequence>
<reference evidence="2 3" key="1">
    <citation type="submission" date="2015-06" db="EMBL/GenBank/DDBJ databases">
        <authorList>
            <person name="Kim K.M."/>
        </authorList>
    </citation>
    <scope>NUCLEOTIDE SEQUENCE [LARGE SCALE GENOMIC DNA]</scope>
    <source>
        <strain evidence="2 3">KCTC 22370</strain>
    </source>
</reference>
<dbReference type="PATRIC" id="fig|543877.4.peg.2700"/>
<name>A0A0G3XDL0_9SPHN</name>
<dbReference type="OrthoDB" id="6198264at2"/>
<dbReference type="Proteomes" id="UP000037643">
    <property type="component" value="Chromosome"/>
</dbReference>
<evidence type="ECO:0000256" key="1">
    <source>
        <dbReference type="SAM" id="SignalP"/>
    </source>
</evidence>
<dbReference type="GO" id="GO:0016787">
    <property type="term" value="F:hydrolase activity"/>
    <property type="evidence" value="ECO:0007669"/>
    <property type="project" value="UniProtKB-KW"/>
</dbReference>
<dbReference type="STRING" id="543877.AM2010_2661"/>
<protein>
    <submittedName>
        <fullName evidence="2">Hydrolase, alpha/beta fold family protein</fullName>
    </submittedName>
</protein>
<feature type="signal peptide" evidence="1">
    <location>
        <begin position="1"/>
        <end position="21"/>
    </location>
</feature>
<dbReference type="EMBL" id="CP011805">
    <property type="protein sequence ID" value="AKM08716.1"/>
    <property type="molecule type" value="Genomic_DNA"/>
</dbReference>
<evidence type="ECO:0000313" key="2">
    <source>
        <dbReference type="EMBL" id="AKM08716.1"/>
    </source>
</evidence>
<evidence type="ECO:0000313" key="3">
    <source>
        <dbReference type="Proteomes" id="UP000037643"/>
    </source>
</evidence>
<dbReference type="KEGG" id="amx:AM2010_2661"/>
<proteinExistence type="predicted"/>
<organism evidence="2 3">
    <name type="scientific">Pelagerythrobacter marensis</name>
    <dbReference type="NCBI Taxonomy" id="543877"/>
    <lineage>
        <taxon>Bacteria</taxon>
        <taxon>Pseudomonadati</taxon>
        <taxon>Pseudomonadota</taxon>
        <taxon>Alphaproteobacteria</taxon>
        <taxon>Sphingomonadales</taxon>
        <taxon>Erythrobacteraceae</taxon>
        <taxon>Pelagerythrobacter</taxon>
    </lineage>
</organism>